<dbReference type="EMBL" id="MHTK01000002">
    <property type="protein sequence ID" value="OHA60183.1"/>
    <property type="molecule type" value="Genomic_DNA"/>
</dbReference>
<evidence type="ECO:0000313" key="2">
    <source>
        <dbReference type="Proteomes" id="UP000177838"/>
    </source>
</evidence>
<dbReference type="Proteomes" id="UP000177838">
    <property type="component" value="Unassembled WGS sequence"/>
</dbReference>
<sequence>MTLGFGVGSTLAQTVPPICNRNFPNELTKNLFENPVGCACSNSATNPSFYPGYNHRIFTYYEWPAGTVWGPSMYCRYPGDPFNPPSTAVGKVEYCADLDEGRFWWRSSLQQYYTGHLQGRYASLLDFAAIKQRNGPNVPENQRQEFLFCEGNDWHECSTNQNCAYQPKGYGHSEATSKCLVNKYSPPGRKTCHFLKDIKLDGITVSSPKARVIFLVDATGRRDTFDAAAVAKTLATAVANTEPFKTVQQEKGSIQFLYIAGDIGSQIPPREFVKSHDERWTISDGARDDIEKYMKKIAGQVTNQKTVMVFIDASMNKPSQNPDDIIAFGGVQFVYMPYSANSFDNKTTIVHELGHSLFDLSDEYSYLEGGLDRSHYSLGLNVISQISVYGVRGFICHKFDDYSLKWPNCYGIGSNQETHEGLTVWKSTQNSVMNDPWEEDRYNVISCASILRELGYESDLNKAVRKCQTPPISLGIIQNENQ</sequence>
<proteinExistence type="predicted"/>
<evidence type="ECO:0000313" key="1">
    <source>
        <dbReference type="EMBL" id="OHA60183.1"/>
    </source>
</evidence>
<name>A0A1G2QII6_9BACT</name>
<comment type="caution">
    <text evidence="1">The sequence shown here is derived from an EMBL/GenBank/DDBJ whole genome shotgun (WGS) entry which is preliminary data.</text>
</comment>
<accession>A0A1G2QII6</accession>
<dbReference type="AlphaFoldDB" id="A0A1G2QII6"/>
<dbReference type="GO" id="GO:0008237">
    <property type="term" value="F:metallopeptidase activity"/>
    <property type="evidence" value="ECO:0007669"/>
    <property type="project" value="InterPro"/>
</dbReference>
<dbReference type="Gene3D" id="3.40.390.10">
    <property type="entry name" value="Collagenase (Catalytic Domain)"/>
    <property type="match status" value="1"/>
</dbReference>
<reference evidence="1 2" key="1">
    <citation type="journal article" date="2016" name="Nat. Commun.">
        <title>Thousands of microbial genomes shed light on interconnected biogeochemical processes in an aquifer system.</title>
        <authorList>
            <person name="Anantharaman K."/>
            <person name="Brown C.T."/>
            <person name="Hug L.A."/>
            <person name="Sharon I."/>
            <person name="Castelle C.J."/>
            <person name="Probst A.J."/>
            <person name="Thomas B.C."/>
            <person name="Singh A."/>
            <person name="Wilkins M.J."/>
            <person name="Karaoz U."/>
            <person name="Brodie E.L."/>
            <person name="Williams K.H."/>
            <person name="Hubbard S.S."/>
            <person name="Banfield J.F."/>
        </authorList>
    </citation>
    <scope>NUCLEOTIDE SEQUENCE [LARGE SCALE GENOMIC DNA]</scope>
</reference>
<dbReference type="InterPro" id="IPR024079">
    <property type="entry name" value="MetalloPept_cat_dom_sf"/>
</dbReference>
<gene>
    <name evidence="1" type="ORF">A2589_00715</name>
</gene>
<protein>
    <submittedName>
        <fullName evidence="1">Uncharacterized protein</fullName>
    </submittedName>
</protein>
<organism evidence="1 2">
    <name type="scientific">Candidatus Vogelbacteria bacterium RIFOXYD1_FULL_46_19</name>
    <dbReference type="NCBI Taxonomy" id="1802439"/>
    <lineage>
        <taxon>Bacteria</taxon>
        <taxon>Candidatus Vogeliibacteriota</taxon>
    </lineage>
</organism>